<sequence length="113" mass="13618">MSKLNERLFEKKLYKIATDIIGEERIIEEPSLASVRQKGFLPDFCGSRFQYKDKAKVIKSWKKFFIVKRDEAIEKLGKKKLNIWWRLKPEVDSWCDWDTKKIVYSCYGRFVIF</sequence>
<dbReference type="AlphaFoldDB" id="A0A0F9SI21"/>
<gene>
    <name evidence="1" type="ORF">LCGC14_0771880</name>
</gene>
<comment type="caution">
    <text evidence="1">The sequence shown here is derived from an EMBL/GenBank/DDBJ whole genome shotgun (WGS) entry which is preliminary data.</text>
</comment>
<protein>
    <submittedName>
        <fullName evidence="1">Uncharacterized protein</fullName>
    </submittedName>
</protein>
<reference evidence="1" key="1">
    <citation type="journal article" date="2015" name="Nature">
        <title>Complex archaea that bridge the gap between prokaryotes and eukaryotes.</title>
        <authorList>
            <person name="Spang A."/>
            <person name="Saw J.H."/>
            <person name="Jorgensen S.L."/>
            <person name="Zaremba-Niedzwiedzka K."/>
            <person name="Martijn J."/>
            <person name="Lind A.E."/>
            <person name="van Eijk R."/>
            <person name="Schleper C."/>
            <person name="Guy L."/>
            <person name="Ettema T.J."/>
        </authorList>
    </citation>
    <scope>NUCLEOTIDE SEQUENCE</scope>
</reference>
<name>A0A0F9SI21_9ZZZZ</name>
<proteinExistence type="predicted"/>
<dbReference type="EMBL" id="LAZR01001955">
    <property type="protein sequence ID" value="KKN36601.1"/>
    <property type="molecule type" value="Genomic_DNA"/>
</dbReference>
<accession>A0A0F9SI21</accession>
<organism evidence="1">
    <name type="scientific">marine sediment metagenome</name>
    <dbReference type="NCBI Taxonomy" id="412755"/>
    <lineage>
        <taxon>unclassified sequences</taxon>
        <taxon>metagenomes</taxon>
        <taxon>ecological metagenomes</taxon>
    </lineage>
</organism>
<evidence type="ECO:0000313" key="1">
    <source>
        <dbReference type="EMBL" id="KKN36601.1"/>
    </source>
</evidence>